<dbReference type="RefSeq" id="WP_373559765.1">
    <property type="nucleotide sequence ID" value="NZ_NEVM01000002.1"/>
</dbReference>
<evidence type="ECO:0000313" key="1">
    <source>
        <dbReference type="EMBL" id="OZI34861.1"/>
    </source>
</evidence>
<accession>A0A261SCR2</accession>
<proteinExistence type="predicted"/>
<dbReference type="InterPro" id="IPR036928">
    <property type="entry name" value="AS_sf"/>
</dbReference>
<gene>
    <name evidence="1" type="ORF">CAL29_15480</name>
</gene>
<dbReference type="Proteomes" id="UP000216020">
    <property type="component" value="Unassembled WGS sequence"/>
</dbReference>
<comment type="caution">
    <text evidence="1">The sequence shown here is derived from an EMBL/GenBank/DDBJ whole genome shotgun (WGS) entry which is preliminary data.</text>
</comment>
<evidence type="ECO:0000313" key="2">
    <source>
        <dbReference type="Proteomes" id="UP000216020"/>
    </source>
</evidence>
<dbReference type="EMBL" id="NEVM01000002">
    <property type="protein sequence ID" value="OZI34861.1"/>
    <property type="molecule type" value="Genomic_DNA"/>
</dbReference>
<reference evidence="2" key="1">
    <citation type="submission" date="2017-05" db="EMBL/GenBank/DDBJ databases">
        <title>Complete and WGS of Bordetella genogroups.</title>
        <authorList>
            <person name="Spilker T."/>
            <person name="Lipuma J."/>
        </authorList>
    </citation>
    <scope>NUCLEOTIDE SEQUENCE [LARGE SCALE GENOMIC DNA]</scope>
    <source>
        <strain evidence="2">AU16122</strain>
    </source>
</reference>
<name>A0A261SCR2_9BORD</name>
<keyword evidence="2" id="KW-1185">Reference proteome</keyword>
<dbReference type="Gene3D" id="3.90.1300.10">
    <property type="entry name" value="Amidase signature (AS) domain"/>
    <property type="match status" value="1"/>
</dbReference>
<sequence>MKYPTLEQAAAQLREGQASAASLAETALARAADPASEGARVFTRRYPEQARAAAQAADTLRAAGLAWIAAVQADIAGHDALVLPTVPIVAPAIAPLQASDDAYYAANGAMLRNPTLINFLDGCALSLPCHEEGTAPVGLMIAGARDTDRRILSIGMAVEEMLAAD</sequence>
<organism evidence="1 2">
    <name type="scientific">Bordetella genomosp. 10</name>
    <dbReference type="NCBI Taxonomy" id="1416804"/>
    <lineage>
        <taxon>Bacteria</taxon>
        <taxon>Pseudomonadati</taxon>
        <taxon>Pseudomonadota</taxon>
        <taxon>Betaproteobacteria</taxon>
        <taxon>Burkholderiales</taxon>
        <taxon>Alcaligenaceae</taxon>
        <taxon>Bordetella</taxon>
    </lineage>
</organism>
<dbReference type="SUPFAM" id="SSF75304">
    <property type="entry name" value="Amidase signature (AS) enzymes"/>
    <property type="match status" value="1"/>
</dbReference>
<dbReference type="AlphaFoldDB" id="A0A261SCR2"/>
<protein>
    <submittedName>
        <fullName evidence="1">Uncharacterized protein</fullName>
    </submittedName>
</protein>